<feature type="active site" description="Nucleophile" evidence="4">
    <location>
        <position position="153"/>
    </location>
</feature>
<dbReference type="RefSeq" id="WP_042545201.1">
    <property type="nucleotide sequence ID" value="NZ_JXSQ01000030.1"/>
</dbReference>
<evidence type="ECO:0000256" key="5">
    <source>
        <dbReference type="PIRSR" id="PIRSR000149-2"/>
    </source>
</evidence>
<evidence type="ECO:0000256" key="7">
    <source>
        <dbReference type="PIRSR" id="PIRSR000149-4"/>
    </source>
</evidence>
<evidence type="ECO:0000313" key="12">
    <source>
        <dbReference type="Proteomes" id="UP000032120"/>
    </source>
</evidence>
<dbReference type="Gene3D" id="3.30.360.10">
    <property type="entry name" value="Dihydrodipicolinate Reductase, domain 2"/>
    <property type="match status" value="1"/>
</dbReference>
<evidence type="ECO:0000313" key="11">
    <source>
        <dbReference type="EMBL" id="KIP51574.1"/>
    </source>
</evidence>
<evidence type="ECO:0000259" key="10">
    <source>
        <dbReference type="SMART" id="SM00846"/>
    </source>
</evidence>
<feature type="binding site" evidence="5">
    <location>
        <position position="183"/>
    </location>
    <ligand>
        <name>D-glyceraldehyde 3-phosphate</name>
        <dbReference type="ChEBI" id="CHEBI:59776"/>
    </ligand>
</feature>
<dbReference type="GO" id="GO:0050661">
    <property type="term" value="F:NADP binding"/>
    <property type="evidence" value="ECO:0007669"/>
    <property type="project" value="InterPro"/>
</dbReference>
<dbReference type="Pfam" id="PF02800">
    <property type="entry name" value="Gp_dh_C"/>
    <property type="match status" value="1"/>
</dbReference>
<dbReference type="EC" id="1.2.1.-" evidence="9"/>
<dbReference type="CDD" id="cd05214">
    <property type="entry name" value="GAPDH_I_N"/>
    <property type="match status" value="1"/>
</dbReference>
<dbReference type="InterPro" id="IPR020830">
    <property type="entry name" value="GlycerAld_3-P_DH_AS"/>
</dbReference>
<keyword evidence="6" id="KW-0520">NAD</keyword>
<dbReference type="Pfam" id="PF00044">
    <property type="entry name" value="Gp_dh_N"/>
    <property type="match status" value="1"/>
</dbReference>
<evidence type="ECO:0000256" key="8">
    <source>
        <dbReference type="RuleBase" id="RU000397"/>
    </source>
</evidence>
<keyword evidence="6" id="KW-0547">Nucleotide-binding</keyword>
<dbReference type="FunFam" id="3.30.360.10:FF:000002">
    <property type="entry name" value="Glyceraldehyde-3-phosphate dehydrogenase"/>
    <property type="match status" value="1"/>
</dbReference>
<dbReference type="OrthoDB" id="9803304at2"/>
<dbReference type="CDD" id="cd18126">
    <property type="entry name" value="GAPDH_I_C"/>
    <property type="match status" value="1"/>
</dbReference>
<protein>
    <recommendedName>
        <fullName evidence="9">Glyceraldehyde-3-phosphate dehydrogenase</fullName>
        <ecNumber evidence="9">1.2.1.-</ecNumber>
    </recommendedName>
</protein>
<feature type="binding site" evidence="5">
    <location>
        <begin position="152"/>
        <end position="154"/>
    </location>
    <ligand>
        <name>D-glyceraldehyde 3-phosphate</name>
        <dbReference type="ChEBI" id="CHEBI:59776"/>
    </ligand>
</feature>
<evidence type="ECO:0000256" key="1">
    <source>
        <dbReference type="ARBA" id="ARBA00004496"/>
    </source>
</evidence>
<gene>
    <name evidence="11" type="ORF">SD72_14605</name>
</gene>
<dbReference type="NCBIfam" id="TIGR01534">
    <property type="entry name" value="GAPDH-I"/>
    <property type="match status" value="1"/>
</dbReference>
<comment type="caution">
    <text evidence="11">The sequence shown here is derived from an EMBL/GenBank/DDBJ whole genome shotgun (WGS) entry which is preliminary data.</text>
</comment>
<feature type="binding site" evidence="6">
    <location>
        <position position="315"/>
    </location>
    <ligand>
        <name>NAD(+)</name>
        <dbReference type="ChEBI" id="CHEBI:57540"/>
    </ligand>
</feature>
<dbReference type="InterPro" id="IPR020831">
    <property type="entry name" value="GlycerAld/Erythrose_P_DH"/>
</dbReference>
<sequence length="332" mass="35413">MTSRIAINGFGRIGRGVLRAILEQGSDLELVAVNDLGEGNALAQLFNFDSVYGRAKERMSFEDGFLVVGERKIKILAEREPAQLPWGELNIDVVVESTGRFTAATDAAKHLEAGAKRVLVSAPSKGADVTLAFGVNTEAYDPEQHRIISSASCTTNALAPAAKVLNDLAGIEQGFMMTAHAYTGDQSLVDGPHSDPRRARAAALNIVPSSTGAAKAIGLVLPELDGKLQGDSLRVPVPVGSIVELTAIVKRDITREELLAAFKDAAEGELKGVLAYSEDPLVSSDIVADPHSSIFDSELARVDGKLVKVSAWYDNEWGFSNRVAETLVFLTK</sequence>
<evidence type="ECO:0000256" key="6">
    <source>
        <dbReference type="PIRSR" id="PIRSR000149-3"/>
    </source>
</evidence>
<dbReference type="Proteomes" id="UP000032120">
    <property type="component" value="Unassembled WGS sequence"/>
</dbReference>
<name>A0A0D0IIV2_9MICO</name>
<dbReference type="PANTHER" id="PTHR43148">
    <property type="entry name" value="GLYCERALDEHYDE-3-PHOSPHATE DEHYDROGENASE 2"/>
    <property type="match status" value="1"/>
</dbReference>
<evidence type="ECO:0000256" key="4">
    <source>
        <dbReference type="PIRSR" id="PIRSR000149-1"/>
    </source>
</evidence>
<feature type="binding site" evidence="6">
    <location>
        <position position="79"/>
    </location>
    <ligand>
        <name>NAD(+)</name>
        <dbReference type="ChEBI" id="CHEBI:57540"/>
    </ligand>
</feature>
<dbReference type="EMBL" id="JXSQ01000030">
    <property type="protein sequence ID" value="KIP51574.1"/>
    <property type="molecule type" value="Genomic_DNA"/>
</dbReference>
<dbReference type="GO" id="GO:0006006">
    <property type="term" value="P:glucose metabolic process"/>
    <property type="evidence" value="ECO:0007669"/>
    <property type="project" value="InterPro"/>
</dbReference>
<comment type="subcellular location">
    <subcellularLocation>
        <location evidence="1">Cytoplasm</location>
    </subcellularLocation>
</comment>
<reference evidence="11 12" key="1">
    <citation type="submission" date="2015-01" db="EMBL/GenBank/DDBJ databases">
        <title>Draft genome sequence of Leucobacter komagatae strain VKM ST2845.</title>
        <authorList>
            <person name="Karlyshev A.V."/>
            <person name="Kudryashova E.B."/>
        </authorList>
    </citation>
    <scope>NUCLEOTIDE SEQUENCE [LARGE SCALE GENOMIC DNA]</scope>
    <source>
        <strain evidence="11 12">VKM ST2845</strain>
    </source>
</reference>
<dbReference type="SMART" id="SM00846">
    <property type="entry name" value="Gp_dh_N"/>
    <property type="match status" value="1"/>
</dbReference>
<organism evidence="11 12">
    <name type="scientific">Leucobacter komagatae</name>
    <dbReference type="NCBI Taxonomy" id="55969"/>
    <lineage>
        <taxon>Bacteria</taxon>
        <taxon>Bacillati</taxon>
        <taxon>Actinomycetota</taxon>
        <taxon>Actinomycetes</taxon>
        <taxon>Micrococcales</taxon>
        <taxon>Microbacteriaceae</taxon>
        <taxon>Leucobacter</taxon>
    </lineage>
</organism>
<dbReference type="InterPro" id="IPR020829">
    <property type="entry name" value="GlycerAld_3-P_DH_cat"/>
</dbReference>
<dbReference type="PRINTS" id="PR00078">
    <property type="entry name" value="G3PDHDRGNASE"/>
</dbReference>
<dbReference type="SUPFAM" id="SSF51735">
    <property type="entry name" value="NAD(P)-binding Rossmann-fold domains"/>
    <property type="match status" value="1"/>
</dbReference>
<keyword evidence="3 9" id="KW-0560">Oxidoreductase</keyword>
<dbReference type="FunFam" id="3.40.50.720:FF:000001">
    <property type="entry name" value="Glyceraldehyde-3-phosphate dehydrogenase"/>
    <property type="match status" value="1"/>
</dbReference>
<proteinExistence type="inferred from homology"/>
<evidence type="ECO:0000256" key="3">
    <source>
        <dbReference type="ARBA" id="ARBA00023002"/>
    </source>
</evidence>
<comment type="similarity">
    <text evidence="2 8">Belongs to the glyceraldehyde-3-phosphate dehydrogenase family.</text>
</comment>
<feature type="binding site" evidence="6">
    <location>
        <position position="35"/>
    </location>
    <ligand>
        <name>NAD(+)</name>
        <dbReference type="ChEBI" id="CHEBI:57540"/>
    </ligand>
</feature>
<dbReference type="InterPro" id="IPR036291">
    <property type="entry name" value="NAD(P)-bd_dom_sf"/>
</dbReference>
<accession>A0A0D0IIV2</accession>
<dbReference type="InterPro" id="IPR020828">
    <property type="entry name" value="GlycerAld_3-P_DH_NAD(P)-bd"/>
</dbReference>
<evidence type="ECO:0000256" key="9">
    <source>
        <dbReference type="RuleBase" id="RU361160"/>
    </source>
</evidence>
<feature type="binding site" evidence="5">
    <location>
        <position position="234"/>
    </location>
    <ligand>
        <name>D-glyceraldehyde 3-phosphate</name>
        <dbReference type="ChEBI" id="CHEBI:59776"/>
    </ligand>
</feature>
<feature type="site" description="Activates thiol group during catalysis" evidence="7">
    <location>
        <position position="180"/>
    </location>
</feature>
<dbReference type="GO" id="GO:0005737">
    <property type="term" value="C:cytoplasm"/>
    <property type="evidence" value="ECO:0007669"/>
    <property type="project" value="UniProtKB-SubCell"/>
</dbReference>
<dbReference type="SUPFAM" id="SSF55347">
    <property type="entry name" value="Glyceraldehyde-3-phosphate dehydrogenase-like, C-terminal domain"/>
    <property type="match status" value="1"/>
</dbReference>
<dbReference type="PIRSF" id="PIRSF000149">
    <property type="entry name" value="GAP_DH"/>
    <property type="match status" value="1"/>
</dbReference>
<dbReference type="GO" id="GO:0051287">
    <property type="term" value="F:NAD binding"/>
    <property type="evidence" value="ECO:0007669"/>
    <property type="project" value="InterPro"/>
</dbReference>
<feature type="binding site" evidence="6">
    <location>
        <begin position="12"/>
        <end position="13"/>
    </location>
    <ligand>
        <name>NAD(+)</name>
        <dbReference type="ChEBI" id="CHEBI:57540"/>
    </ligand>
</feature>
<feature type="binding site" evidence="6">
    <location>
        <position position="121"/>
    </location>
    <ligand>
        <name>NAD(+)</name>
        <dbReference type="ChEBI" id="CHEBI:57540"/>
    </ligand>
</feature>
<dbReference type="Gene3D" id="3.40.50.720">
    <property type="entry name" value="NAD(P)-binding Rossmann-like Domain"/>
    <property type="match status" value="1"/>
</dbReference>
<dbReference type="PROSITE" id="PS00071">
    <property type="entry name" value="GAPDH"/>
    <property type="match status" value="1"/>
</dbReference>
<keyword evidence="12" id="KW-1185">Reference proteome</keyword>
<dbReference type="InterPro" id="IPR006424">
    <property type="entry name" value="Glyceraldehyde-3-P_DH_1"/>
</dbReference>
<feature type="binding site" evidence="5">
    <location>
        <begin position="211"/>
        <end position="212"/>
    </location>
    <ligand>
        <name>D-glyceraldehyde 3-phosphate</name>
        <dbReference type="ChEBI" id="CHEBI:59776"/>
    </ligand>
</feature>
<feature type="domain" description="Glyceraldehyde 3-phosphate dehydrogenase NAD(P) binding" evidence="10">
    <location>
        <begin position="3"/>
        <end position="153"/>
    </location>
</feature>
<dbReference type="GO" id="GO:0004365">
    <property type="term" value="F:glyceraldehyde-3-phosphate dehydrogenase (NAD+) (phosphorylating) activity"/>
    <property type="evidence" value="ECO:0007669"/>
    <property type="project" value="UniProtKB-ARBA"/>
</dbReference>
<dbReference type="AlphaFoldDB" id="A0A0D0IIV2"/>
<evidence type="ECO:0000256" key="2">
    <source>
        <dbReference type="ARBA" id="ARBA00007406"/>
    </source>
</evidence>